<evidence type="ECO:0000313" key="2">
    <source>
        <dbReference type="Proteomes" id="UP000286806"/>
    </source>
</evidence>
<evidence type="ECO:0000313" key="1">
    <source>
        <dbReference type="EMBL" id="GBL45905.1"/>
    </source>
</evidence>
<dbReference type="OrthoDB" id="9781578at2"/>
<dbReference type="EMBL" id="BGOW01000015">
    <property type="protein sequence ID" value="GBL45905.1"/>
    <property type="molecule type" value="Genomic_DNA"/>
</dbReference>
<protein>
    <submittedName>
        <fullName evidence="1">Uncharacterized protein</fullName>
    </submittedName>
</protein>
<comment type="caution">
    <text evidence="1">The sequence shown here is derived from an EMBL/GenBank/DDBJ whole genome shotgun (WGS) entry which is preliminary data.</text>
</comment>
<name>A0A401JE12_9PROT</name>
<dbReference type="Proteomes" id="UP000286806">
    <property type="component" value="Unassembled WGS sequence"/>
</dbReference>
<accession>A0A401JE12</accession>
<dbReference type="AlphaFoldDB" id="A0A401JE12"/>
<organism evidence="1 2">
    <name type="scientific">Sulfuriferula multivorans</name>
    <dbReference type="NCBI Taxonomy" id="1559896"/>
    <lineage>
        <taxon>Bacteria</taxon>
        <taxon>Pseudomonadati</taxon>
        <taxon>Pseudomonadota</taxon>
        <taxon>Betaproteobacteria</taxon>
        <taxon>Nitrosomonadales</taxon>
        <taxon>Sulfuricellaceae</taxon>
        <taxon>Sulfuriferula</taxon>
    </lineage>
</organism>
<reference evidence="1 2" key="1">
    <citation type="journal article" date="2019" name="Front. Microbiol.">
        <title>Genomes of Neutrophilic Sulfur-Oxidizing Chemolithoautotrophs Representing 9 Proteobacterial Species From 8 Genera.</title>
        <authorList>
            <person name="Watanabe T."/>
            <person name="Kojima H."/>
            <person name="Umezawa K."/>
            <person name="Hori C."/>
            <person name="Takasuka T.E."/>
            <person name="Kato Y."/>
            <person name="Fukui M."/>
        </authorList>
    </citation>
    <scope>NUCLEOTIDE SEQUENCE [LARGE SCALE GENOMIC DNA]</scope>
    <source>
        <strain evidence="1 2">TTN</strain>
    </source>
</reference>
<dbReference type="RefSeq" id="WP_124704713.1">
    <property type="nucleotide sequence ID" value="NZ_BGOW01000015.1"/>
</dbReference>
<proteinExistence type="predicted"/>
<gene>
    <name evidence="1" type="ORF">SFMTTN_1716</name>
</gene>
<sequence>MAIRVKTIWFKQEDGPKGPEQQAGVIALTIWKLADKTVIDLSKSDYDIITPQRGFTLLAELAAFMLHLADRMVYRRIADAERQVLVQALAKRLAEILEENIHEVMNDHGHPYQADFINLVNRRGQDYASFDFPPEQPSFSALRYLGNCIRDIMEGRDQPWVIDQIMELEAPEMVATVKKAVDGLFPQTSGVPLPA</sequence>
<keyword evidence="2" id="KW-1185">Reference proteome</keyword>